<accession>A0ABS0TGX6</accession>
<evidence type="ECO:0000313" key="4">
    <source>
        <dbReference type="Proteomes" id="UP000635665"/>
    </source>
</evidence>
<comment type="caution">
    <text evidence="3">The sequence shown here is derived from an EMBL/GenBank/DDBJ whole genome shotgun (WGS) entry which is preliminary data.</text>
</comment>
<feature type="domain" description="Putative auto-transporter adhesin head GIN" evidence="2">
    <location>
        <begin position="42"/>
        <end position="235"/>
    </location>
</feature>
<feature type="signal peptide" evidence="1">
    <location>
        <begin position="1"/>
        <end position="20"/>
    </location>
</feature>
<keyword evidence="4" id="KW-1185">Reference proteome</keyword>
<protein>
    <submittedName>
        <fullName evidence="3">DUF2807 domain-containing protein</fullName>
    </submittedName>
</protein>
<dbReference type="PROSITE" id="PS51257">
    <property type="entry name" value="PROKAR_LIPOPROTEIN"/>
    <property type="match status" value="1"/>
</dbReference>
<dbReference type="Proteomes" id="UP000635665">
    <property type="component" value="Unassembled WGS sequence"/>
</dbReference>
<reference evidence="3 4" key="1">
    <citation type="submission" date="2020-12" db="EMBL/GenBank/DDBJ databases">
        <title>Salegentibacter orientalis sp. nov., isolated from costal sediment.</title>
        <authorList>
            <person name="Lian F.-B."/>
        </authorList>
    </citation>
    <scope>NUCLEOTIDE SEQUENCE [LARGE SCALE GENOMIC DNA]</scope>
    <source>
        <strain evidence="3 4">F60176</strain>
    </source>
</reference>
<proteinExistence type="predicted"/>
<evidence type="ECO:0000259" key="2">
    <source>
        <dbReference type="Pfam" id="PF10988"/>
    </source>
</evidence>
<dbReference type="InterPro" id="IPR021255">
    <property type="entry name" value="DUF2807"/>
</dbReference>
<dbReference type="RefSeq" id="WP_198638139.1">
    <property type="nucleotide sequence ID" value="NZ_JAEHNY010000004.1"/>
</dbReference>
<dbReference type="EMBL" id="JAEHNY010000004">
    <property type="protein sequence ID" value="MBI6119501.1"/>
    <property type="molecule type" value="Genomic_DNA"/>
</dbReference>
<organism evidence="3 4">
    <name type="scientific">Salegentibacter maritimus</name>
    <dbReference type="NCBI Taxonomy" id="2794347"/>
    <lineage>
        <taxon>Bacteria</taxon>
        <taxon>Pseudomonadati</taxon>
        <taxon>Bacteroidota</taxon>
        <taxon>Flavobacteriia</taxon>
        <taxon>Flavobacteriales</taxon>
        <taxon>Flavobacteriaceae</taxon>
        <taxon>Salegentibacter</taxon>
    </lineage>
</organism>
<evidence type="ECO:0000313" key="3">
    <source>
        <dbReference type="EMBL" id="MBI6119501.1"/>
    </source>
</evidence>
<dbReference type="Gene3D" id="2.160.20.120">
    <property type="match status" value="1"/>
</dbReference>
<feature type="chain" id="PRO_5047052238" evidence="1">
    <location>
        <begin position="21"/>
        <end position="251"/>
    </location>
</feature>
<evidence type="ECO:0000256" key="1">
    <source>
        <dbReference type="SAM" id="SignalP"/>
    </source>
</evidence>
<gene>
    <name evidence="3" type="ORF">I6U50_05645</name>
</gene>
<name>A0ABS0TGX6_9FLAO</name>
<dbReference type="Pfam" id="PF10988">
    <property type="entry name" value="DUF2807"/>
    <property type="match status" value="1"/>
</dbReference>
<keyword evidence="1" id="KW-0732">Signal</keyword>
<sequence length="251" mass="28606">MKKQVLGISILLFIFLGCNAEDAPTCIKTSGKIIAEEFVVDAFEEIIVYERVKLFLEQGDEYKVKIETGENLKEKVYAEVENNRLQLRNENSCNLFRDYEITKIYVTTPTLNWLQNSSGSSIESMGTLKFPELWLRSFNQEEDPNIHTNGDFILDLEVENLRITNDNISNYFLSGKATNVNLFFANGDGRLEAGDLTVQHYDVLHRGTNKLIVNPQQSLKGVIFGFGDIISKNLPPIVDVEQHYTGRLIFE</sequence>